<dbReference type="Gene3D" id="1.10.3470.10">
    <property type="entry name" value="ABC transporter involved in vitamin B12 uptake, BtuC"/>
    <property type="match status" value="1"/>
</dbReference>
<comment type="similarity">
    <text evidence="2">Belongs to the ABC-3 integral membrane protein family.</text>
</comment>
<feature type="transmembrane region" description="Helical" evidence="6">
    <location>
        <begin position="12"/>
        <end position="36"/>
    </location>
</feature>
<feature type="transmembrane region" description="Helical" evidence="6">
    <location>
        <begin position="87"/>
        <end position="109"/>
    </location>
</feature>
<evidence type="ECO:0000256" key="6">
    <source>
        <dbReference type="SAM" id="Phobius"/>
    </source>
</evidence>
<gene>
    <name evidence="7" type="ORF">UFOPK2295_00916</name>
</gene>
<dbReference type="GO" id="GO:0010043">
    <property type="term" value="P:response to zinc ion"/>
    <property type="evidence" value="ECO:0007669"/>
    <property type="project" value="TreeGrafter"/>
</dbReference>
<proteinExistence type="inferred from homology"/>
<evidence type="ECO:0000256" key="2">
    <source>
        <dbReference type="ARBA" id="ARBA00008034"/>
    </source>
</evidence>
<protein>
    <submittedName>
        <fullName evidence="7">Unannotated protein</fullName>
    </submittedName>
</protein>
<sequence length="273" mass="28662">MSYFTDPFQYDFFSRALIVSVLIGALAGAIGPFVLVRRMAYIGQGMSQSILGGVALGVVWGIDLYFGAAVAAGLSAALIYFVRNRGVPVDTAIGIVASTLFAIGVAVVSSSRDRRLNSANLLFGNVLGVDTEDIVLVALVTVIAAIVLFRNYKTLLAVTHNSAVAAAHGVRARLMEVVFSALLAMVVVTALRVLGVLLVAATLLIPAATATMTFKTFRNITIASICLGTSFAIIGLFLSFHRNIASGPAIVLVGATVFAMNMLTSTTSQRNRT</sequence>
<dbReference type="AlphaFoldDB" id="A0A6J6MHL0"/>
<keyword evidence="3 6" id="KW-0812">Transmembrane</keyword>
<dbReference type="PANTHER" id="PTHR30477">
    <property type="entry name" value="ABC-TRANSPORTER METAL-BINDING PROTEIN"/>
    <property type="match status" value="1"/>
</dbReference>
<reference evidence="7" key="1">
    <citation type="submission" date="2020-05" db="EMBL/GenBank/DDBJ databases">
        <authorList>
            <person name="Chiriac C."/>
            <person name="Salcher M."/>
            <person name="Ghai R."/>
            <person name="Kavagutti S V."/>
        </authorList>
    </citation>
    <scope>NUCLEOTIDE SEQUENCE</scope>
</reference>
<evidence type="ECO:0000256" key="3">
    <source>
        <dbReference type="ARBA" id="ARBA00022692"/>
    </source>
</evidence>
<evidence type="ECO:0000256" key="5">
    <source>
        <dbReference type="ARBA" id="ARBA00023136"/>
    </source>
</evidence>
<keyword evidence="4 6" id="KW-1133">Transmembrane helix</keyword>
<feature type="transmembrane region" description="Helical" evidence="6">
    <location>
        <begin position="121"/>
        <end position="149"/>
    </location>
</feature>
<feature type="transmembrane region" description="Helical" evidence="6">
    <location>
        <begin position="217"/>
        <end position="238"/>
    </location>
</feature>
<dbReference type="PANTHER" id="PTHR30477:SF0">
    <property type="entry name" value="METAL TRANSPORT SYSTEM MEMBRANE PROTEIN TM_0125-RELATED"/>
    <property type="match status" value="1"/>
</dbReference>
<dbReference type="InterPro" id="IPR001626">
    <property type="entry name" value="ABC_TroCD"/>
</dbReference>
<dbReference type="GO" id="GO:0043190">
    <property type="term" value="C:ATP-binding cassette (ABC) transporter complex"/>
    <property type="evidence" value="ECO:0007669"/>
    <property type="project" value="InterPro"/>
</dbReference>
<feature type="transmembrane region" description="Helical" evidence="6">
    <location>
        <begin position="48"/>
        <end position="81"/>
    </location>
</feature>
<keyword evidence="5 6" id="KW-0472">Membrane</keyword>
<feature type="transmembrane region" description="Helical" evidence="6">
    <location>
        <begin position="177"/>
        <end position="205"/>
    </location>
</feature>
<accession>A0A6J6MHL0</accession>
<dbReference type="Pfam" id="PF00950">
    <property type="entry name" value="ABC-3"/>
    <property type="match status" value="1"/>
</dbReference>
<evidence type="ECO:0000256" key="1">
    <source>
        <dbReference type="ARBA" id="ARBA00004141"/>
    </source>
</evidence>
<dbReference type="InterPro" id="IPR037294">
    <property type="entry name" value="ABC_BtuC-like"/>
</dbReference>
<evidence type="ECO:0000313" key="7">
    <source>
        <dbReference type="EMBL" id="CAB4672929.1"/>
    </source>
</evidence>
<dbReference type="EMBL" id="CAEZWV010000017">
    <property type="protein sequence ID" value="CAB4672929.1"/>
    <property type="molecule type" value="Genomic_DNA"/>
</dbReference>
<evidence type="ECO:0000256" key="4">
    <source>
        <dbReference type="ARBA" id="ARBA00022989"/>
    </source>
</evidence>
<feature type="transmembrane region" description="Helical" evidence="6">
    <location>
        <begin position="244"/>
        <end position="263"/>
    </location>
</feature>
<organism evidence="7">
    <name type="scientific">freshwater metagenome</name>
    <dbReference type="NCBI Taxonomy" id="449393"/>
    <lineage>
        <taxon>unclassified sequences</taxon>
        <taxon>metagenomes</taxon>
        <taxon>ecological metagenomes</taxon>
    </lineage>
</organism>
<comment type="subcellular location">
    <subcellularLocation>
        <location evidence="1">Membrane</location>
        <topology evidence="1">Multi-pass membrane protein</topology>
    </subcellularLocation>
</comment>
<name>A0A6J6MHL0_9ZZZZ</name>
<dbReference type="SUPFAM" id="SSF81345">
    <property type="entry name" value="ABC transporter involved in vitamin B12 uptake, BtuC"/>
    <property type="match status" value="1"/>
</dbReference>
<dbReference type="GO" id="GO:0055085">
    <property type="term" value="P:transmembrane transport"/>
    <property type="evidence" value="ECO:0007669"/>
    <property type="project" value="InterPro"/>
</dbReference>